<evidence type="ECO:0000313" key="1">
    <source>
        <dbReference type="EMBL" id="AEW02621.1"/>
    </source>
</evidence>
<organism evidence="1 2">
    <name type="scientific">Niastella koreensis (strain DSM 17620 / KACC 11465 / NBRC 106392 / GR20-10)</name>
    <dbReference type="NCBI Taxonomy" id="700598"/>
    <lineage>
        <taxon>Bacteria</taxon>
        <taxon>Pseudomonadati</taxon>
        <taxon>Bacteroidota</taxon>
        <taxon>Chitinophagia</taxon>
        <taxon>Chitinophagales</taxon>
        <taxon>Chitinophagaceae</taxon>
        <taxon>Niastella</taxon>
    </lineage>
</organism>
<dbReference type="KEGG" id="nko:Niako_6397"/>
<dbReference type="EMBL" id="CP003178">
    <property type="protein sequence ID" value="AEW02621.1"/>
    <property type="molecule type" value="Genomic_DNA"/>
</dbReference>
<evidence type="ECO:0000313" key="2">
    <source>
        <dbReference type="Proteomes" id="UP000005438"/>
    </source>
</evidence>
<accession>G8TDY7</accession>
<sequence length="39" mass="4179">MAAVLILVLILFLTGRASYGIANVVHKMLVKADNPNAIQ</sequence>
<protein>
    <submittedName>
        <fullName evidence="1">Uncharacterized protein</fullName>
    </submittedName>
</protein>
<gene>
    <name evidence="1" type="ordered locus">Niako_6397</name>
</gene>
<proteinExistence type="predicted"/>
<dbReference type="AlphaFoldDB" id="G8TDY7"/>
<name>G8TDY7_NIAKG</name>
<reference evidence="1 2" key="1">
    <citation type="submission" date="2011-12" db="EMBL/GenBank/DDBJ databases">
        <title>The complete genome of Niastella koreensis GR20-10.</title>
        <authorList>
            <consortium name="US DOE Joint Genome Institute (JGI-PGF)"/>
            <person name="Lucas S."/>
            <person name="Han J."/>
            <person name="Lapidus A."/>
            <person name="Bruce D."/>
            <person name="Goodwin L."/>
            <person name="Pitluck S."/>
            <person name="Peters L."/>
            <person name="Kyrpides N."/>
            <person name="Mavromatis K."/>
            <person name="Ivanova N."/>
            <person name="Mikhailova N."/>
            <person name="Davenport K."/>
            <person name="Saunders E."/>
            <person name="Detter J.C."/>
            <person name="Tapia R."/>
            <person name="Han C."/>
            <person name="Land M."/>
            <person name="Hauser L."/>
            <person name="Markowitz V."/>
            <person name="Cheng J.-F."/>
            <person name="Hugenholtz P."/>
            <person name="Woyke T."/>
            <person name="Wu D."/>
            <person name="Tindall B."/>
            <person name="Pomrenke H."/>
            <person name="Brambilla E."/>
            <person name="Klenk H.-P."/>
            <person name="Eisen J.A."/>
        </authorList>
    </citation>
    <scope>NUCLEOTIDE SEQUENCE [LARGE SCALE GENOMIC DNA]</scope>
    <source>
        <strain evidence="2">DSM 17620 / KACC 11465 / NBRC 106392 / GR20-10</strain>
    </source>
</reference>
<dbReference type="Proteomes" id="UP000005438">
    <property type="component" value="Chromosome"/>
</dbReference>
<dbReference type="HOGENOM" id="CLU_3313450_0_0_10"/>